<evidence type="ECO:0000313" key="2">
    <source>
        <dbReference type="Proteomes" id="UP000709295"/>
    </source>
</evidence>
<gene>
    <name evidence="1" type="ORF">JG688_00017768</name>
</gene>
<comment type="caution">
    <text evidence="1">The sequence shown here is derived from an EMBL/GenBank/DDBJ whole genome shotgun (WGS) entry which is preliminary data.</text>
</comment>
<dbReference type="EMBL" id="JAENGY010002838">
    <property type="protein sequence ID" value="KAG6943124.1"/>
    <property type="molecule type" value="Genomic_DNA"/>
</dbReference>
<keyword evidence="2" id="KW-1185">Reference proteome</keyword>
<organism evidence="1 2">
    <name type="scientific">Phytophthora aleatoria</name>
    <dbReference type="NCBI Taxonomy" id="2496075"/>
    <lineage>
        <taxon>Eukaryota</taxon>
        <taxon>Sar</taxon>
        <taxon>Stramenopiles</taxon>
        <taxon>Oomycota</taxon>
        <taxon>Peronosporomycetes</taxon>
        <taxon>Peronosporales</taxon>
        <taxon>Peronosporaceae</taxon>
        <taxon>Phytophthora</taxon>
    </lineage>
</organism>
<protein>
    <submittedName>
        <fullName evidence="1">Uncharacterized protein</fullName>
    </submittedName>
</protein>
<evidence type="ECO:0000313" key="1">
    <source>
        <dbReference type="EMBL" id="KAG6943124.1"/>
    </source>
</evidence>
<dbReference type="Proteomes" id="UP000709295">
    <property type="component" value="Unassembled WGS sequence"/>
</dbReference>
<name>A0A8J5I9X2_9STRA</name>
<proteinExistence type="predicted"/>
<dbReference type="AlphaFoldDB" id="A0A8J5I9X2"/>
<reference evidence="1" key="1">
    <citation type="submission" date="2021-01" db="EMBL/GenBank/DDBJ databases">
        <title>Phytophthora aleatoria, a newly-described species from Pinus radiata is distinct from Phytophthora cactorum isolates based on comparative genomics.</title>
        <authorList>
            <person name="Mcdougal R."/>
            <person name="Panda P."/>
            <person name="Williams N."/>
            <person name="Studholme D.J."/>
        </authorList>
    </citation>
    <scope>NUCLEOTIDE SEQUENCE</scope>
    <source>
        <strain evidence="1">NZFS 4037</strain>
    </source>
</reference>
<sequence length="61" mass="7060">MRSSDRTTKLRTLFSEVRDDRAQKVLFEAIMFLKSNRAYWDSRLVGKAIKNAHTVVEGSTQ</sequence>
<accession>A0A8J5I9X2</accession>